<dbReference type="SMART" id="SM00670">
    <property type="entry name" value="PINc"/>
    <property type="match status" value="1"/>
</dbReference>
<evidence type="ECO:0000259" key="1">
    <source>
        <dbReference type="SMART" id="SM00670"/>
    </source>
</evidence>
<dbReference type="Proteomes" id="UP001432202">
    <property type="component" value="Chromosome"/>
</dbReference>
<dbReference type="AlphaFoldDB" id="A0AAX4KZG6"/>
<evidence type="ECO:0000313" key="3">
    <source>
        <dbReference type="Proteomes" id="UP001432202"/>
    </source>
</evidence>
<dbReference type="InterPro" id="IPR002716">
    <property type="entry name" value="PIN_dom"/>
</dbReference>
<dbReference type="Gene3D" id="3.40.50.1010">
    <property type="entry name" value="5'-nuclease"/>
    <property type="match status" value="1"/>
</dbReference>
<proteinExistence type="predicted"/>
<feature type="domain" description="PIN" evidence="1">
    <location>
        <begin position="7"/>
        <end position="115"/>
    </location>
</feature>
<dbReference type="CDD" id="cd09879">
    <property type="entry name" value="PIN_VapC_AF0591-like"/>
    <property type="match status" value="1"/>
</dbReference>
<dbReference type="GeneID" id="89337698"/>
<sequence>MGVNRNLNILVDTNILLYIYDGLDPFNRVIEFTDYKPNFFIHSLVLKELDILSNKNEKGFIIIARVRIAKKYLETYRNMWSLISDYEDLPTDEALIRTAISHNMFIFTNDKELKNKAIKNGVGVLFLKERSKIIKSLYPI</sequence>
<name>A0AAX4KZG6_9CREN</name>
<dbReference type="EMBL" id="CP146016">
    <property type="protein sequence ID" value="WWQ60335.1"/>
    <property type="molecule type" value="Genomic_DNA"/>
</dbReference>
<dbReference type="SUPFAM" id="SSF88723">
    <property type="entry name" value="PIN domain-like"/>
    <property type="match status" value="1"/>
</dbReference>
<gene>
    <name evidence="2" type="ORF">V6M85_12975</name>
</gene>
<dbReference type="Pfam" id="PF01850">
    <property type="entry name" value="PIN"/>
    <property type="match status" value="1"/>
</dbReference>
<reference evidence="2 3" key="1">
    <citation type="submission" date="2024-02" db="EMBL/GenBank/DDBJ databases">
        <title>STSV induces naive adaptation in Sulfolobus.</title>
        <authorList>
            <person name="Xiang X."/>
            <person name="Song M."/>
        </authorList>
    </citation>
    <scope>NUCLEOTIDE SEQUENCE [LARGE SCALE GENOMIC DNA]</scope>
    <source>
        <strain evidence="2 3">RT2</strain>
    </source>
</reference>
<keyword evidence="3" id="KW-1185">Reference proteome</keyword>
<accession>A0AAX4KZG6</accession>
<evidence type="ECO:0000313" key="2">
    <source>
        <dbReference type="EMBL" id="WWQ60335.1"/>
    </source>
</evidence>
<dbReference type="RefSeq" id="WP_338600946.1">
    <property type="nucleotide sequence ID" value="NZ_CP146016.1"/>
</dbReference>
<dbReference type="InterPro" id="IPR029060">
    <property type="entry name" value="PIN-like_dom_sf"/>
</dbReference>
<organism evidence="2 3">
    <name type="scientific">Sulfolobus tengchongensis</name>
    <dbReference type="NCBI Taxonomy" id="207809"/>
    <lineage>
        <taxon>Archaea</taxon>
        <taxon>Thermoproteota</taxon>
        <taxon>Thermoprotei</taxon>
        <taxon>Sulfolobales</taxon>
        <taxon>Sulfolobaceae</taxon>
        <taxon>Sulfolobus</taxon>
    </lineage>
</organism>
<protein>
    <submittedName>
        <fullName evidence="2">PIN domain-containing protein</fullName>
    </submittedName>
</protein>